<sequence>MTNTGAATLVIDGTGAKPCRTITGQALPPGYILTTADTVARCDGTYWVLRREIERGSNANGEYVRFADGTQICTYSAVGAARPIMTAEGAIWRSTEYSWTFPASFTATGNLAVNGSLRTGAAA</sequence>
<organism evidence="1">
    <name type="scientific">bioreactor metagenome</name>
    <dbReference type="NCBI Taxonomy" id="1076179"/>
    <lineage>
        <taxon>unclassified sequences</taxon>
        <taxon>metagenomes</taxon>
        <taxon>ecological metagenomes</taxon>
    </lineage>
</organism>
<evidence type="ECO:0000313" key="1">
    <source>
        <dbReference type="EMBL" id="MPL74071.1"/>
    </source>
</evidence>
<gene>
    <name evidence="1" type="ORF">SDC9_19880</name>
</gene>
<dbReference type="AlphaFoldDB" id="A0A644U578"/>
<dbReference type="EMBL" id="VSSQ01000078">
    <property type="protein sequence ID" value="MPL74071.1"/>
    <property type="molecule type" value="Genomic_DNA"/>
</dbReference>
<reference evidence="1" key="1">
    <citation type="submission" date="2019-08" db="EMBL/GenBank/DDBJ databases">
        <authorList>
            <person name="Kucharzyk K."/>
            <person name="Murdoch R.W."/>
            <person name="Higgins S."/>
            <person name="Loffler F."/>
        </authorList>
    </citation>
    <scope>NUCLEOTIDE SEQUENCE</scope>
</reference>
<proteinExistence type="predicted"/>
<protein>
    <submittedName>
        <fullName evidence="1">Uncharacterized protein</fullName>
    </submittedName>
</protein>
<accession>A0A644U578</accession>
<comment type="caution">
    <text evidence="1">The sequence shown here is derived from an EMBL/GenBank/DDBJ whole genome shotgun (WGS) entry which is preliminary data.</text>
</comment>
<name>A0A644U578_9ZZZZ</name>